<dbReference type="AlphaFoldDB" id="A0AAN7Z9Z0"/>
<dbReference type="EMBL" id="JAWHQM010000054">
    <property type="protein sequence ID" value="KAK5635512.1"/>
    <property type="molecule type" value="Genomic_DNA"/>
</dbReference>
<dbReference type="Proteomes" id="UP001305414">
    <property type="component" value="Unassembled WGS sequence"/>
</dbReference>
<evidence type="ECO:0000313" key="2">
    <source>
        <dbReference type="Proteomes" id="UP001305414"/>
    </source>
</evidence>
<evidence type="ECO:0000313" key="1">
    <source>
        <dbReference type="EMBL" id="KAK5635512.1"/>
    </source>
</evidence>
<sequence>MVRYLFKADVFIMYKNPEEVQSSEGADLPGFVPAATFIMGFSTYAGTKIDGLGEPETLAPSYTSQEVIQRGEDDDPLTGPGLVGLCDNECDNAGMTGSCITALEFLVTRHMTK</sequence>
<keyword evidence="2" id="KW-1185">Reference proteome</keyword>
<comment type="caution">
    <text evidence="1">The sequence shown here is derived from an EMBL/GenBank/DDBJ whole genome shotgun (WGS) entry which is preliminary data.</text>
</comment>
<reference evidence="1 2" key="1">
    <citation type="submission" date="2023-10" db="EMBL/GenBank/DDBJ databases">
        <title>Draft genome sequence of Xylaria bambusicola isolate GMP-LS, the root and basal stem rot pathogen of sugarcane in Indonesia.</title>
        <authorList>
            <person name="Selvaraj P."/>
            <person name="Muralishankar V."/>
            <person name="Muruganantham S."/>
            <person name="Sp S."/>
            <person name="Haryani S."/>
            <person name="Lau K.J.X."/>
            <person name="Naqvi N.I."/>
        </authorList>
    </citation>
    <scope>NUCLEOTIDE SEQUENCE [LARGE SCALE GENOMIC DNA]</scope>
    <source>
        <strain evidence="1">GMP-LS</strain>
    </source>
</reference>
<accession>A0AAN7Z9Z0</accession>
<gene>
    <name evidence="1" type="ORF">RRF57_011224</name>
</gene>
<proteinExistence type="predicted"/>
<protein>
    <submittedName>
        <fullName evidence="1">Uncharacterized protein</fullName>
    </submittedName>
</protein>
<organism evidence="1 2">
    <name type="scientific">Xylaria bambusicola</name>
    <dbReference type="NCBI Taxonomy" id="326684"/>
    <lineage>
        <taxon>Eukaryota</taxon>
        <taxon>Fungi</taxon>
        <taxon>Dikarya</taxon>
        <taxon>Ascomycota</taxon>
        <taxon>Pezizomycotina</taxon>
        <taxon>Sordariomycetes</taxon>
        <taxon>Xylariomycetidae</taxon>
        <taxon>Xylariales</taxon>
        <taxon>Xylariaceae</taxon>
        <taxon>Xylaria</taxon>
    </lineage>
</organism>
<name>A0AAN7Z9Z0_9PEZI</name>